<sequence length="244" mass="26380">MYFGDFSRDFGISSSVRDSLSGPQSIVEGSGSGSYNMEGPPRCSSSFPKANMNGELDNEEQKELGIFGNDRGDTFSAVDAVSRKIRGGDGSAYGKAMDYCARGKAMEAFDIKDDFENGDDNGKIAMDIYDIKVGDAVNIGNIYTLQLLPDVIESPGPFDYSHEDICIGALGDLDVSTENGDAEIEVDVTQPGEEYEGSEPEVNDDIVGNICARAQQMAYDAKEAYHKVKDAVDTANDISRIFSY</sequence>
<accession>A0A914YRF1</accession>
<feature type="region of interest" description="Disordered" evidence="1">
    <location>
        <begin position="13"/>
        <end position="53"/>
    </location>
</feature>
<name>A0A914YRF1_9BILA</name>
<proteinExistence type="predicted"/>
<organism evidence="2 3">
    <name type="scientific">Panagrolaimus superbus</name>
    <dbReference type="NCBI Taxonomy" id="310955"/>
    <lineage>
        <taxon>Eukaryota</taxon>
        <taxon>Metazoa</taxon>
        <taxon>Ecdysozoa</taxon>
        <taxon>Nematoda</taxon>
        <taxon>Chromadorea</taxon>
        <taxon>Rhabditida</taxon>
        <taxon>Tylenchina</taxon>
        <taxon>Panagrolaimomorpha</taxon>
        <taxon>Panagrolaimoidea</taxon>
        <taxon>Panagrolaimidae</taxon>
        <taxon>Panagrolaimus</taxon>
    </lineage>
</organism>
<evidence type="ECO:0000313" key="2">
    <source>
        <dbReference type="Proteomes" id="UP000887577"/>
    </source>
</evidence>
<dbReference type="AlphaFoldDB" id="A0A914YRF1"/>
<dbReference type="Proteomes" id="UP000887577">
    <property type="component" value="Unplaced"/>
</dbReference>
<reference evidence="3" key="1">
    <citation type="submission" date="2022-11" db="UniProtKB">
        <authorList>
            <consortium name="WormBaseParasite"/>
        </authorList>
    </citation>
    <scope>IDENTIFICATION</scope>
</reference>
<keyword evidence="2" id="KW-1185">Reference proteome</keyword>
<protein>
    <submittedName>
        <fullName evidence="3">Uncharacterized protein</fullName>
    </submittedName>
</protein>
<feature type="compositionally biased region" description="Polar residues" evidence="1">
    <location>
        <begin position="13"/>
        <end position="24"/>
    </location>
</feature>
<evidence type="ECO:0000313" key="3">
    <source>
        <dbReference type="WBParaSite" id="PSU_v2.g19959.t1"/>
    </source>
</evidence>
<dbReference type="WBParaSite" id="PSU_v2.g19959.t1">
    <property type="protein sequence ID" value="PSU_v2.g19959.t1"/>
    <property type="gene ID" value="PSU_v2.g19959"/>
</dbReference>
<evidence type="ECO:0000256" key="1">
    <source>
        <dbReference type="SAM" id="MobiDB-lite"/>
    </source>
</evidence>